<proteinExistence type="predicted"/>
<feature type="domain" description="HTH araC/xylS-type" evidence="4">
    <location>
        <begin position="195"/>
        <end position="300"/>
    </location>
</feature>
<dbReference type="InterPro" id="IPR009057">
    <property type="entry name" value="Homeodomain-like_sf"/>
</dbReference>
<organism evidence="5 6">
    <name type="scientific">Parapedobacter luteus</name>
    <dbReference type="NCBI Taxonomy" id="623280"/>
    <lineage>
        <taxon>Bacteria</taxon>
        <taxon>Pseudomonadati</taxon>
        <taxon>Bacteroidota</taxon>
        <taxon>Sphingobacteriia</taxon>
        <taxon>Sphingobacteriales</taxon>
        <taxon>Sphingobacteriaceae</taxon>
        <taxon>Parapedobacter</taxon>
    </lineage>
</organism>
<keyword evidence="3" id="KW-0804">Transcription</keyword>
<evidence type="ECO:0000256" key="1">
    <source>
        <dbReference type="ARBA" id="ARBA00023015"/>
    </source>
</evidence>
<evidence type="ECO:0000259" key="4">
    <source>
        <dbReference type="PROSITE" id="PS01124"/>
    </source>
</evidence>
<dbReference type="PANTHER" id="PTHR43280:SF32">
    <property type="entry name" value="TRANSCRIPTIONAL REGULATORY PROTEIN"/>
    <property type="match status" value="1"/>
</dbReference>
<keyword evidence="2 5" id="KW-0238">DNA-binding</keyword>
<accession>A0A1T5C8Z8</accession>
<reference evidence="5 6" key="1">
    <citation type="submission" date="2017-02" db="EMBL/GenBank/DDBJ databases">
        <authorList>
            <person name="Peterson S.W."/>
        </authorList>
    </citation>
    <scope>NUCLEOTIDE SEQUENCE [LARGE SCALE GENOMIC DNA]</scope>
    <source>
        <strain evidence="5 6">DSM 22899</strain>
    </source>
</reference>
<keyword evidence="6" id="KW-1185">Reference proteome</keyword>
<keyword evidence="1" id="KW-0805">Transcription regulation</keyword>
<dbReference type="EMBL" id="FUYS01000004">
    <property type="protein sequence ID" value="SKB55871.1"/>
    <property type="molecule type" value="Genomic_DNA"/>
</dbReference>
<dbReference type="SUPFAM" id="SSF46689">
    <property type="entry name" value="Homeodomain-like"/>
    <property type="match status" value="1"/>
</dbReference>
<dbReference type="InterPro" id="IPR018060">
    <property type="entry name" value="HTH_AraC"/>
</dbReference>
<gene>
    <name evidence="5" type="ORF">SAMN05660226_01975</name>
</gene>
<dbReference type="OrthoDB" id="9816214at2"/>
<name>A0A1T5C8Z8_9SPHI</name>
<sequence length="309" mass="35609">MANVKPYRIKSITEIHRLMRLPKPHHPLLGIVDVSGIKNDSAINAVLFDLYVISLKRGCDKLHYGQQRYDFDEGLMAFMAPGQILRGEENGVPAGLEGWMLFIHPDFLWNTPLAKKIRQYAYFGYSTNEALFLSDKEEAIINGIVANIKNEYHTNMDKFSQDIIVSHLETLLNYAERFYQRQFITRKIANHQILDRFEKLLSDYFNDDDLITKGLPTVQYVSEQLNISPNYLRSLLKVLTGQNTQQHIHDRLIEKAKERLSTTDLSVSEIAYGLGFEHPQSFSKLFKTKTTVSPLQFRQSFNRAVPGSH</sequence>
<dbReference type="GO" id="GO:0003700">
    <property type="term" value="F:DNA-binding transcription factor activity"/>
    <property type="evidence" value="ECO:0007669"/>
    <property type="project" value="InterPro"/>
</dbReference>
<dbReference type="STRING" id="623280.SAMN05660226_01975"/>
<dbReference type="Pfam" id="PF12833">
    <property type="entry name" value="HTH_18"/>
    <property type="match status" value="1"/>
</dbReference>
<evidence type="ECO:0000313" key="6">
    <source>
        <dbReference type="Proteomes" id="UP000190541"/>
    </source>
</evidence>
<evidence type="ECO:0000256" key="3">
    <source>
        <dbReference type="ARBA" id="ARBA00023163"/>
    </source>
</evidence>
<dbReference type="PANTHER" id="PTHR43280">
    <property type="entry name" value="ARAC-FAMILY TRANSCRIPTIONAL REGULATOR"/>
    <property type="match status" value="1"/>
</dbReference>
<dbReference type="Proteomes" id="UP000190541">
    <property type="component" value="Unassembled WGS sequence"/>
</dbReference>
<evidence type="ECO:0000256" key="2">
    <source>
        <dbReference type="ARBA" id="ARBA00023125"/>
    </source>
</evidence>
<protein>
    <submittedName>
        <fullName evidence="5">AraC-type DNA-binding protein</fullName>
    </submittedName>
</protein>
<dbReference type="RefSeq" id="WP_079716676.1">
    <property type="nucleotide sequence ID" value="NZ_FUYS01000004.1"/>
</dbReference>
<dbReference type="PROSITE" id="PS01124">
    <property type="entry name" value="HTH_ARAC_FAMILY_2"/>
    <property type="match status" value="1"/>
</dbReference>
<evidence type="ECO:0000313" key="5">
    <source>
        <dbReference type="EMBL" id="SKB55871.1"/>
    </source>
</evidence>
<dbReference type="SMART" id="SM00342">
    <property type="entry name" value="HTH_ARAC"/>
    <property type="match status" value="1"/>
</dbReference>
<dbReference type="Gene3D" id="1.10.10.60">
    <property type="entry name" value="Homeodomain-like"/>
    <property type="match status" value="1"/>
</dbReference>
<dbReference type="AlphaFoldDB" id="A0A1T5C8Z8"/>
<dbReference type="GO" id="GO:0043565">
    <property type="term" value="F:sequence-specific DNA binding"/>
    <property type="evidence" value="ECO:0007669"/>
    <property type="project" value="InterPro"/>
</dbReference>